<evidence type="ECO:0000313" key="2">
    <source>
        <dbReference type="EMBL" id="JAA83667.1"/>
    </source>
</evidence>
<reference evidence="2" key="2">
    <citation type="submission" date="2013-05" db="EMBL/GenBank/DDBJ databases">
        <authorList>
            <person name="Carter J.-M."/>
            <person name="Baker S.C."/>
            <person name="Pink R."/>
            <person name="Carter D.R.F."/>
            <person name="Collins A."/>
            <person name="Tomlin J."/>
            <person name="Gibbs M."/>
            <person name="Breuker C.J."/>
        </authorList>
    </citation>
    <scope>NUCLEOTIDE SEQUENCE</scope>
    <source>
        <tissue evidence="2">Ovary</tissue>
    </source>
</reference>
<feature type="signal peptide" evidence="1">
    <location>
        <begin position="1"/>
        <end position="28"/>
    </location>
</feature>
<organism evidence="2">
    <name type="scientific">Pararge aegeria</name>
    <name type="common">speckled wood butterfly</name>
    <dbReference type="NCBI Taxonomy" id="116150"/>
    <lineage>
        <taxon>Eukaryota</taxon>
        <taxon>Metazoa</taxon>
        <taxon>Ecdysozoa</taxon>
        <taxon>Arthropoda</taxon>
        <taxon>Hexapoda</taxon>
        <taxon>Insecta</taxon>
        <taxon>Pterygota</taxon>
        <taxon>Neoptera</taxon>
        <taxon>Endopterygota</taxon>
        <taxon>Lepidoptera</taxon>
        <taxon>Glossata</taxon>
        <taxon>Ditrysia</taxon>
        <taxon>Papilionoidea</taxon>
        <taxon>Nymphalidae</taxon>
        <taxon>Satyrinae</taxon>
        <taxon>Satyrini</taxon>
        <taxon>Parargina</taxon>
        <taxon>Pararge</taxon>
    </lineage>
</organism>
<dbReference type="AlphaFoldDB" id="S4PVA2"/>
<reference evidence="2" key="1">
    <citation type="journal article" date="2013" name="BMC Genomics">
        <title>Unscrambling butterfly oogenesis.</title>
        <authorList>
            <person name="Carter J.M."/>
            <person name="Baker S.C."/>
            <person name="Pink R."/>
            <person name="Carter D.R."/>
            <person name="Collins A."/>
            <person name="Tomlin J."/>
            <person name="Gibbs M."/>
            <person name="Breuker C.J."/>
        </authorList>
    </citation>
    <scope>NUCLEOTIDE SEQUENCE</scope>
    <source>
        <tissue evidence="2">Ovary</tissue>
    </source>
</reference>
<feature type="chain" id="PRO_5004532170" description="Secreted protein" evidence="1">
    <location>
        <begin position="29"/>
        <end position="69"/>
    </location>
</feature>
<protein>
    <recommendedName>
        <fullName evidence="3">Secreted protein</fullName>
    </recommendedName>
</protein>
<feature type="non-terminal residue" evidence="2">
    <location>
        <position position="69"/>
    </location>
</feature>
<evidence type="ECO:0008006" key="3">
    <source>
        <dbReference type="Google" id="ProtNLM"/>
    </source>
</evidence>
<accession>S4PVA2</accession>
<evidence type="ECO:0000256" key="1">
    <source>
        <dbReference type="SAM" id="SignalP"/>
    </source>
</evidence>
<proteinExistence type="predicted"/>
<keyword evidence="1" id="KW-0732">Signal</keyword>
<sequence length="69" mass="7971">MSIGRILFPLIFPFSIFFLDLNTDRAYGVSRCRSHDGMLNARVQEWNAVRSFSSCDGRFNGDFFTAGRW</sequence>
<dbReference type="EMBL" id="GAIX01008893">
    <property type="protein sequence ID" value="JAA83667.1"/>
    <property type="molecule type" value="Transcribed_RNA"/>
</dbReference>
<name>S4PVA2_9NEOP</name>